<evidence type="ECO:0000256" key="4">
    <source>
        <dbReference type="ARBA" id="ARBA00022840"/>
    </source>
</evidence>
<dbReference type="Proteomes" id="UP000295247">
    <property type="component" value="Unassembled WGS sequence"/>
</dbReference>
<keyword evidence="4 8" id="KW-0067">ATP-binding</keyword>
<dbReference type="InterPro" id="IPR017871">
    <property type="entry name" value="ABC_transporter-like_CS"/>
</dbReference>
<dbReference type="Pfam" id="PF00005">
    <property type="entry name" value="ABC_tran"/>
    <property type="match status" value="1"/>
</dbReference>
<evidence type="ECO:0000256" key="2">
    <source>
        <dbReference type="ARBA" id="ARBA00022448"/>
    </source>
</evidence>
<accession>A0A4R4AD66</accession>
<dbReference type="InterPro" id="IPR003439">
    <property type="entry name" value="ABC_transporter-like_ATP-bd"/>
</dbReference>
<dbReference type="PROSITE" id="PS50893">
    <property type="entry name" value="ABC_TRANSPORTER_2"/>
    <property type="match status" value="1"/>
</dbReference>
<name>A0A4R4AD66_MARGR</name>
<evidence type="ECO:0000256" key="6">
    <source>
        <dbReference type="ARBA" id="ARBA00037066"/>
    </source>
</evidence>
<comment type="caution">
    <text evidence="8">The sequence shown here is derived from an EMBL/GenBank/DDBJ whole genome shotgun (WGS) entry which is preliminary data.</text>
</comment>
<protein>
    <submittedName>
        <fullName evidence="8">Iron complex transport system ATP-binding protein</fullName>
    </submittedName>
</protein>
<dbReference type="AlphaFoldDB" id="A0A4R4AD66"/>
<dbReference type="SMART" id="SM00382">
    <property type="entry name" value="AAA"/>
    <property type="match status" value="1"/>
</dbReference>
<keyword evidence="3" id="KW-0547">Nucleotide-binding</keyword>
<dbReference type="SUPFAM" id="SSF52540">
    <property type="entry name" value="P-loop containing nucleoside triphosphate hydrolases"/>
    <property type="match status" value="1"/>
</dbReference>
<comment type="function">
    <text evidence="6">Part of the ABC transporter complex HmuTUV involved in hemin import. Responsible for energy coupling to the transport system.</text>
</comment>
<dbReference type="FunFam" id="3.40.50.300:FF:000134">
    <property type="entry name" value="Iron-enterobactin ABC transporter ATP-binding protein"/>
    <property type="match status" value="1"/>
</dbReference>
<proteinExistence type="inferred from homology"/>
<organism evidence="8 9">
    <name type="scientific">Marichromatium gracile</name>
    <name type="common">Chromatium gracile</name>
    <dbReference type="NCBI Taxonomy" id="1048"/>
    <lineage>
        <taxon>Bacteria</taxon>
        <taxon>Pseudomonadati</taxon>
        <taxon>Pseudomonadota</taxon>
        <taxon>Gammaproteobacteria</taxon>
        <taxon>Chromatiales</taxon>
        <taxon>Chromatiaceae</taxon>
        <taxon>Marichromatium</taxon>
    </lineage>
</organism>
<evidence type="ECO:0000256" key="5">
    <source>
        <dbReference type="ARBA" id="ARBA00022967"/>
    </source>
</evidence>
<evidence type="ECO:0000259" key="7">
    <source>
        <dbReference type="PROSITE" id="PS50893"/>
    </source>
</evidence>
<dbReference type="PROSITE" id="PS00211">
    <property type="entry name" value="ABC_TRANSPORTER_1"/>
    <property type="match status" value="1"/>
</dbReference>
<dbReference type="GO" id="GO:0005524">
    <property type="term" value="F:ATP binding"/>
    <property type="evidence" value="ECO:0007669"/>
    <property type="project" value="UniProtKB-KW"/>
</dbReference>
<dbReference type="GO" id="GO:0016887">
    <property type="term" value="F:ATP hydrolysis activity"/>
    <property type="evidence" value="ECO:0007669"/>
    <property type="project" value="InterPro"/>
</dbReference>
<evidence type="ECO:0000313" key="9">
    <source>
        <dbReference type="Proteomes" id="UP000295247"/>
    </source>
</evidence>
<dbReference type="InterPro" id="IPR027417">
    <property type="entry name" value="P-loop_NTPase"/>
</dbReference>
<reference evidence="8 9" key="1">
    <citation type="submission" date="2019-03" db="EMBL/GenBank/DDBJ databases">
        <title>Genomic Encyclopedia of Type Strains, Phase IV (KMG-IV): sequencing the most valuable type-strain genomes for metagenomic binning, comparative biology and taxonomic classification.</title>
        <authorList>
            <person name="Goeker M."/>
        </authorList>
    </citation>
    <scope>NUCLEOTIDE SEQUENCE [LARGE SCALE GENOMIC DNA]</scope>
    <source>
        <strain evidence="8 9">DSM 203</strain>
    </source>
</reference>
<dbReference type="PANTHER" id="PTHR42794:SF1">
    <property type="entry name" value="HEMIN IMPORT ATP-BINDING PROTEIN HMUV"/>
    <property type="match status" value="1"/>
</dbReference>
<gene>
    <name evidence="8" type="ORF">EDC29_103215</name>
</gene>
<dbReference type="EMBL" id="SMDC01000003">
    <property type="protein sequence ID" value="TCW37018.1"/>
    <property type="molecule type" value="Genomic_DNA"/>
</dbReference>
<evidence type="ECO:0000256" key="1">
    <source>
        <dbReference type="ARBA" id="ARBA00005417"/>
    </source>
</evidence>
<evidence type="ECO:0000256" key="3">
    <source>
        <dbReference type="ARBA" id="ARBA00022741"/>
    </source>
</evidence>
<dbReference type="InterPro" id="IPR003593">
    <property type="entry name" value="AAA+_ATPase"/>
</dbReference>
<evidence type="ECO:0000313" key="8">
    <source>
        <dbReference type="EMBL" id="TCW37018.1"/>
    </source>
</evidence>
<dbReference type="CDD" id="cd03214">
    <property type="entry name" value="ABC_Iron-Siderophores_B12_Hemin"/>
    <property type="match status" value="1"/>
</dbReference>
<keyword evidence="5" id="KW-1278">Translocase</keyword>
<dbReference type="RefSeq" id="WP_123142997.1">
    <property type="nucleotide sequence ID" value="NZ_NRRH01000020.1"/>
</dbReference>
<keyword evidence="2" id="KW-0813">Transport</keyword>
<dbReference type="Gene3D" id="3.40.50.300">
    <property type="entry name" value="P-loop containing nucleotide triphosphate hydrolases"/>
    <property type="match status" value="1"/>
</dbReference>
<comment type="similarity">
    <text evidence="1">Belongs to the ABC transporter superfamily.</text>
</comment>
<feature type="domain" description="ABC transporter" evidence="7">
    <location>
        <begin position="2"/>
        <end position="235"/>
    </location>
</feature>
<dbReference type="PANTHER" id="PTHR42794">
    <property type="entry name" value="HEMIN IMPORT ATP-BINDING PROTEIN HMUV"/>
    <property type="match status" value="1"/>
</dbReference>
<sequence length="249" mass="27126">MLGIEALSIGHGGRTLLRGLDLELPAGALLAVLGPNGAGKSTLIRTLAQLHPPLGGRVRLDDTPLDRLERVARARQIAYLPQQSRPVAVTVYEAVLLGRVPHLRWQTGERDLALVDDILDHLGLAALAGRRCTELSGGELQKVLIGRALAQAPRLLLLDEPVNHLDLANRLEVLALVRRTARERDLVTLVVLHDLNLALRFADRFLLLDGDGGHRTGDMATLTPEQVERAYRVPVVRGELAGHPLFVPI</sequence>